<dbReference type="Proteomes" id="UP001604277">
    <property type="component" value="Unassembled WGS sequence"/>
</dbReference>
<dbReference type="EMBL" id="JBFOLJ010000007">
    <property type="protein sequence ID" value="KAL2520426.1"/>
    <property type="molecule type" value="Genomic_DNA"/>
</dbReference>
<dbReference type="AlphaFoldDB" id="A0ABD1U5Y5"/>
<accession>A0ABD1U5Y5</accession>
<keyword evidence="2" id="KW-1185">Reference proteome</keyword>
<evidence type="ECO:0000313" key="1">
    <source>
        <dbReference type="EMBL" id="KAL2520426.1"/>
    </source>
</evidence>
<comment type="caution">
    <text evidence="1">The sequence shown here is derived from an EMBL/GenBank/DDBJ whole genome shotgun (WGS) entry which is preliminary data.</text>
</comment>
<name>A0ABD1U5Y5_9LAMI</name>
<proteinExistence type="predicted"/>
<sequence length="330" mass="36432">MAPDNSLTYSTQPTTWSISSGVSPRLNLWVLELKVPPSPESIAPEGPATPLSFLHLLLQIRRRNTRARAQIRRRNTRARAIVSIESLLIARPSSLLSHQTIQRLPLNKPDCFRIKLYPLNSIINNTSPKQKRKNDSQRLFYITLIPHGIRLFFESSLSRLGLGSSTSSLFCLGLGYSATNLSHIGLRSSASSLSYMGLGSFTSSLSQMGLGSSLCHAFPAWDLDLLRQALSHGTRLLRIKPIPHGIRLFFMSRLSYMGLCSSISSISHIELGSSPHQASPAWDSTLLCQASPTWIRLFCIKPLPHWIRLFSASSLSHMGLGSSPHQASPA</sequence>
<reference evidence="2" key="1">
    <citation type="submission" date="2024-07" db="EMBL/GenBank/DDBJ databases">
        <title>Two chromosome-level genome assemblies of Korean endemic species Abeliophyllum distichum and Forsythia ovata (Oleaceae).</title>
        <authorList>
            <person name="Jang H."/>
        </authorList>
    </citation>
    <scope>NUCLEOTIDE SEQUENCE [LARGE SCALE GENOMIC DNA]</scope>
</reference>
<gene>
    <name evidence="1" type="ORF">Fot_24349</name>
</gene>
<evidence type="ECO:0000313" key="2">
    <source>
        <dbReference type="Proteomes" id="UP001604277"/>
    </source>
</evidence>
<organism evidence="1 2">
    <name type="scientific">Forsythia ovata</name>
    <dbReference type="NCBI Taxonomy" id="205694"/>
    <lineage>
        <taxon>Eukaryota</taxon>
        <taxon>Viridiplantae</taxon>
        <taxon>Streptophyta</taxon>
        <taxon>Embryophyta</taxon>
        <taxon>Tracheophyta</taxon>
        <taxon>Spermatophyta</taxon>
        <taxon>Magnoliopsida</taxon>
        <taxon>eudicotyledons</taxon>
        <taxon>Gunneridae</taxon>
        <taxon>Pentapetalae</taxon>
        <taxon>asterids</taxon>
        <taxon>lamiids</taxon>
        <taxon>Lamiales</taxon>
        <taxon>Oleaceae</taxon>
        <taxon>Forsythieae</taxon>
        <taxon>Forsythia</taxon>
    </lineage>
</organism>
<protein>
    <submittedName>
        <fullName evidence="1">Uncharacterized protein</fullName>
    </submittedName>
</protein>